<dbReference type="PROSITE" id="PS00041">
    <property type="entry name" value="HTH_ARAC_FAMILY_1"/>
    <property type="match status" value="1"/>
</dbReference>
<evidence type="ECO:0000256" key="2">
    <source>
        <dbReference type="ARBA" id="ARBA00023125"/>
    </source>
</evidence>
<dbReference type="PANTHER" id="PTHR43130:SF3">
    <property type="entry name" value="HTH-TYPE TRANSCRIPTIONAL REGULATOR RV1931C"/>
    <property type="match status" value="1"/>
</dbReference>
<gene>
    <name evidence="5" type="primary">cdhR_1</name>
    <name evidence="5" type="ORF">A3Q41_01782</name>
</gene>
<dbReference type="InterPro" id="IPR052158">
    <property type="entry name" value="INH-QAR"/>
</dbReference>
<dbReference type="Pfam" id="PF01965">
    <property type="entry name" value="DJ-1_PfpI"/>
    <property type="match status" value="1"/>
</dbReference>
<dbReference type="Proteomes" id="UP000076038">
    <property type="component" value="Chromosome"/>
</dbReference>
<dbReference type="KEGG" id="rhs:A3Q41_01782"/>
<evidence type="ECO:0000259" key="4">
    <source>
        <dbReference type="PROSITE" id="PS01124"/>
    </source>
</evidence>
<name>A0A143QIU0_RHOFA</name>
<keyword evidence="6" id="KW-1185">Reference proteome</keyword>
<evidence type="ECO:0000256" key="1">
    <source>
        <dbReference type="ARBA" id="ARBA00023015"/>
    </source>
</evidence>
<dbReference type="PANTHER" id="PTHR43130">
    <property type="entry name" value="ARAC-FAMILY TRANSCRIPTIONAL REGULATOR"/>
    <property type="match status" value="1"/>
</dbReference>
<reference evidence="6" key="2">
    <citation type="submission" date="2016-04" db="EMBL/GenBank/DDBJ databases">
        <title>Complete Genome and Plasmid Sequences for Rhodococcus fascians D188 and Draft Sequences for Rhodococcus spp. Isolates PBTS 1 and PBTS 2.</title>
        <authorList>
            <person name="Stamer R."/>
            <person name="Vereecke D."/>
            <person name="Zhang Y."/>
            <person name="Schilkey F."/>
            <person name="Devitt N."/>
            <person name="Randall J."/>
        </authorList>
    </citation>
    <scope>NUCLEOTIDE SEQUENCE [LARGE SCALE GENOMIC DNA]</scope>
    <source>
        <strain evidence="6">PBTS2</strain>
    </source>
</reference>
<dbReference type="InterPro" id="IPR009057">
    <property type="entry name" value="Homeodomain-like_sf"/>
</dbReference>
<evidence type="ECO:0000256" key="3">
    <source>
        <dbReference type="ARBA" id="ARBA00023163"/>
    </source>
</evidence>
<dbReference type="Pfam" id="PF12833">
    <property type="entry name" value="HTH_18"/>
    <property type="match status" value="1"/>
</dbReference>
<dbReference type="PATRIC" id="fig|1653479.3.peg.1801"/>
<dbReference type="GO" id="GO:0003700">
    <property type="term" value="F:DNA-binding transcription factor activity"/>
    <property type="evidence" value="ECO:0007669"/>
    <property type="project" value="InterPro"/>
</dbReference>
<dbReference type="GeneID" id="93551854"/>
<dbReference type="CDD" id="cd03137">
    <property type="entry name" value="GATase1_AraC_1"/>
    <property type="match status" value="1"/>
</dbReference>
<accession>A0A143QIU0</accession>
<dbReference type="RefSeq" id="WP_228139323.1">
    <property type="nucleotide sequence ID" value="NZ_CAKKLU010000010.1"/>
</dbReference>
<dbReference type="EMBL" id="CP015220">
    <property type="protein sequence ID" value="AMY23085.1"/>
    <property type="molecule type" value="Genomic_DNA"/>
</dbReference>
<dbReference type="Gene3D" id="1.10.10.60">
    <property type="entry name" value="Homeodomain-like"/>
    <property type="match status" value="1"/>
</dbReference>
<dbReference type="InterPro" id="IPR018060">
    <property type="entry name" value="HTH_AraC"/>
</dbReference>
<dbReference type="GO" id="GO:0043565">
    <property type="term" value="F:sequence-specific DNA binding"/>
    <property type="evidence" value="ECO:0007669"/>
    <property type="project" value="InterPro"/>
</dbReference>
<keyword evidence="1" id="KW-0805">Transcription regulation</keyword>
<proteinExistence type="predicted"/>
<dbReference type="SUPFAM" id="SSF52317">
    <property type="entry name" value="Class I glutamine amidotransferase-like"/>
    <property type="match status" value="1"/>
</dbReference>
<keyword evidence="2" id="KW-0238">DNA-binding</keyword>
<dbReference type="AlphaFoldDB" id="A0A143QIU0"/>
<dbReference type="InterPro" id="IPR002818">
    <property type="entry name" value="DJ-1/PfpI"/>
</dbReference>
<organism evidence="5 6">
    <name type="scientific">Rhodococcoides fascians</name>
    <name type="common">Rhodococcus fascians</name>
    <dbReference type="NCBI Taxonomy" id="1828"/>
    <lineage>
        <taxon>Bacteria</taxon>
        <taxon>Bacillati</taxon>
        <taxon>Actinomycetota</taxon>
        <taxon>Actinomycetes</taxon>
        <taxon>Mycobacteriales</taxon>
        <taxon>Nocardiaceae</taxon>
        <taxon>Rhodococcoides</taxon>
    </lineage>
</organism>
<evidence type="ECO:0000313" key="5">
    <source>
        <dbReference type="EMBL" id="AMY23085.1"/>
    </source>
</evidence>
<dbReference type="PROSITE" id="PS01124">
    <property type="entry name" value="HTH_ARAC_FAMILY_2"/>
    <property type="match status" value="1"/>
</dbReference>
<dbReference type="InterPro" id="IPR029062">
    <property type="entry name" value="Class_I_gatase-like"/>
</dbReference>
<protein>
    <submittedName>
        <fullName evidence="5">HTH-type transcriptional regulator CdhR</fullName>
    </submittedName>
</protein>
<reference evidence="5 6" key="1">
    <citation type="journal article" date="2016" name="Genome Announc.">
        <title>Complete Genome and Plasmid Sequences for Rhodococcus fascians D188 and Draft Sequences for Rhodococcus Isolates PBTS 1 and PBTS 2.</title>
        <authorList>
            <person name="Stamler R.A."/>
            <person name="Vereecke D."/>
            <person name="Zhang Y."/>
            <person name="Schilkey F."/>
            <person name="Devitt N."/>
            <person name="Randall J.J."/>
        </authorList>
    </citation>
    <scope>NUCLEOTIDE SEQUENCE [LARGE SCALE GENOMIC DNA]</scope>
    <source>
        <strain evidence="5 6">PBTS2</strain>
    </source>
</reference>
<evidence type="ECO:0000313" key="6">
    <source>
        <dbReference type="Proteomes" id="UP000076038"/>
    </source>
</evidence>
<keyword evidence="3" id="KW-0804">Transcription</keyword>
<dbReference type="SUPFAM" id="SSF46689">
    <property type="entry name" value="Homeodomain-like"/>
    <property type="match status" value="2"/>
</dbReference>
<feature type="domain" description="HTH araC/xylS-type" evidence="4">
    <location>
        <begin position="232"/>
        <end position="329"/>
    </location>
</feature>
<dbReference type="Gene3D" id="3.40.50.880">
    <property type="match status" value="1"/>
</dbReference>
<sequence length="337" mass="35970">MTRSTTRVNDDPSRRGPTQRRRIGILLFDQVKMLDFVGPAEVFLEANQRVDGYDIVFLSIDGGDVVTSMGMTVSVNAAVADSGDFDTLIVPGSESAPAVFEDPALLDAVALLAPRARRVASICSGAFALAGTGLLDGRSATTHWKFTSALAERFPDTRVQPDSIFVRDGDIYTSAGVAAGIDLALALVESDHGAPIARTVAQLLLVYMQRSGGQSQYSVSLKGPPPRTQVSRAITDYIHADPTRPANLSALAAHANVSVRHLNRIVREELGTTPLDYVTAMRLDIAVAALESGYSVARAAADAGFGTPAAFRRAFVTKFGVTPSDYQRKFRTTDPAQ</sequence>
<dbReference type="InterPro" id="IPR018062">
    <property type="entry name" value="HTH_AraC-typ_CS"/>
</dbReference>
<dbReference type="SMART" id="SM00342">
    <property type="entry name" value="HTH_ARAC"/>
    <property type="match status" value="1"/>
</dbReference>